<evidence type="ECO:0000313" key="1">
    <source>
        <dbReference type="EMBL" id="QEL54774.1"/>
    </source>
</evidence>
<name>A0A5C1DDG4_9NEIS</name>
<organism evidence="1 2">
    <name type="scientific">Chromobacterium paludis</name>
    <dbReference type="NCBI Taxonomy" id="2605945"/>
    <lineage>
        <taxon>Bacteria</taxon>
        <taxon>Pseudomonadati</taxon>
        <taxon>Pseudomonadota</taxon>
        <taxon>Betaproteobacteria</taxon>
        <taxon>Neisseriales</taxon>
        <taxon>Chromobacteriaceae</taxon>
        <taxon>Chromobacterium</taxon>
    </lineage>
</organism>
<dbReference type="Proteomes" id="UP000322079">
    <property type="component" value="Chromosome"/>
</dbReference>
<reference evidence="1 2" key="1">
    <citation type="submission" date="2019-08" db="EMBL/GenBank/DDBJ databases">
        <title>Chromobacterium paludis, a novel bacterium isolated from a Maryland marsh pond.</title>
        <authorList>
            <person name="Blackburn M.B."/>
            <person name="Gundersen-Rindal D.E."/>
        </authorList>
    </citation>
    <scope>NUCLEOTIDE SEQUENCE [LARGE SCALE GENOMIC DNA]</scope>
    <source>
        <strain evidence="2">IIBBL 257-1</strain>
    </source>
</reference>
<keyword evidence="2" id="KW-1185">Reference proteome</keyword>
<dbReference type="EMBL" id="CP043473">
    <property type="protein sequence ID" value="QEL54774.1"/>
    <property type="molecule type" value="Genomic_DNA"/>
</dbReference>
<dbReference type="KEGG" id="chrm:FYK34_03925"/>
<protein>
    <submittedName>
        <fullName evidence="1">Uncharacterized protein</fullName>
    </submittedName>
</protein>
<evidence type="ECO:0000313" key="2">
    <source>
        <dbReference type="Proteomes" id="UP000322079"/>
    </source>
</evidence>
<accession>A0A5C1DDG4</accession>
<proteinExistence type="predicted"/>
<dbReference type="RefSeq" id="WP_076228020.1">
    <property type="nucleotide sequence ID" value="NZ_CP043473.1"/>
</dbReference>
<sequence>MRKLHHPPFNISALADEVENDGIAVIVSNTSHQRQAGQEVIEALSARAVTARSVEAGAPNFVHCIYNSDEMTSSEAQSIGQSLDIEDL</sequence>
<dbReference type="AlphaFoldDB" id="A0A5C1DDG4"/>
<gene>
    <name evidence="1" type="ORF">FYK34_03925</name>
</gene>
<dbReference type="GeneID" id="97480036"/>